<dbReference type="GO" id="GO:0005634">
    <property type="term" value="C:nucleus"/>
    <property type="evidence" value="ECO:0007669"/>
    <property type="project" value="TreeGrafter"/>
</dbReference>
<organism evidence="2 3">
    <name type="scientific">Dacryopinax primogenitus (strain DJM 731)</name>
    <name type="common">Brown rot fungus</name>
    <dbReference type="NCBI Taxonomy" id="1858805"/>
    <lineage>
        <taxon>Eukaryota</taxon>
        <taxon>Fungi</taxon>
        <taxon>Dikarya</taxon>
        <taxon>Basidiomycota</taxon>
        <taxon>Agaricomycotina</taxon>
        <taxon>Dacrymycetes</taxon>
        <taxon>Dacrymycetales</taxon>
        <taxon>Dacrymycetaceae</taxon>
        <taxon>Dacryopinax</taxon>
    </lineage>
</organism>
<keyword evidence="3" id="KW-1185">Reference proteome</keyword>
<name>M5G2A1_DACPD</name>
<dbReference type="RefSeq" id="XP_040629239.1">
    <property type="nucleotide sequence ID" value="XM_040772642.1"/>
</dbReference>
<sequence>MARSRSSGRPTASAPRSAPAQQRQAHTAAAYPPAHAPPAPATAAPQQPGMMAQMAATAGSVAAGSVIGHGISSMLFGGRSEAPAPVEQAAPVQQQQASQMGKACEVQAREVMRCLEIGDADTCRWYLDQLKACQSAAAPY</sequence>
<feature type="compositionally biased region" description="Low complexity" evidence="1">
    <location>
        <begin position="41"/>
        <end position="51"/>
    </location>
</feature>
<dbReference type="InterPro" id="IPR055304">
    <property type="entry name" value="CHCHD2/10-like"/>
</dbReference>
<dbReference type="OrthoDB" id="1106148at2759"/>
<dbReference type="OMA" id="CDADARN"/>
<feature type="compositionally biased region" description="Low complexity" evidence="1">
    <location>
        <begin position="1"/>
        <end position="33"/>
    </location>
</feature>
<accession>M5G2A1</accession>
<evidence type="ECO:0008006" key="4">
    <source>
        <dbReference type="Google" id="ProtNLM"/>
    </source>
</evidence>
<protein>
    <recommendedName>
        <fullName evidence="4">CHCH domain-containing protein</fullName>
    </recommendedName>
</protein>
<dbReference type="PANTHER" id="PTHR13523:SF2">
    <property type="entry name" value="COILED-COIL-HELIX-COILED-COIL-HELIX DOMAIN CONTAINING 2, ISOFORM A-RELATED"/>
    <property type="match status" value="1"/>
</dbReference>
<dbReference type="Proteomes" id="UP000030653">
    <property type="component" value="Unassembled WGS sequence"/>
</dbReference>
<dbReference type="GO" id="GO:0007005">
    <property type="term" value="P:mitochondrion organization"/>
    <property type="evidence" value="ECO:0007669"/>
    <property type="project" value="InterPro"/>
</dbReference>
<dbReference type="GeneID" id="63687704"/>
<dbReference type="STRING" id="1858805.M5G2A1"/>
<reference evidence="2 3" key="1">
    <citation type="journal article" date="2012" name="Science">
        <title>The Paleozoic origin of enzymatic lignin decomposition reconstructed from 31 fungal genomes.</title>
        <authorList>
            <person name="Floudas D."/>
            <person name="Binder M."/>
            <person name="Riley R."/>
            <person name="Barry K."/>
            <person name="Blanchette R.A."/>
            <person name="Henrissat B."/>
            <person name="Martinez A.T."/>
            <person name="Otillar R."/>
            <person name="Spatafora J.W."/>
            <person name="Yadav J.S."/>
            <person name="Aerts A."/>
            <person name="Benoit I."/>
            <person name="Boyd A."/>
            <person name="Carlson A."/>
            <person name="Copeland A."/>
            <person name="Coutinho P.M."/>
            <person name="de Vries R.P."/>
            <person name="Ferreira P."/>
            <person name="Findley K."/>
            <person name="Foster B."/>
            <person name="Gaskell J."/>
            <person name="Glotzer D."/>
            <person name="Gorecki P."/>
            <person name="Heitman J."/>
            <person name="Hesse C."/>
            <person name="Hori C."/>
            <person name="Igarashi K."/>
            <person name="Jurgens J.A."/>
            <person name="Kallen N."/>
            <person name="Kersten P."/>
            <person name="Kohler A."/>
            <person name="Kuees U."/>
            <person name="Kumar T.K.A."/>
            <person name="Kuo A."/>
            <person name="LaButti K."/>
            <person name="Larrondo L.F."/>
            <person name="Lindquist E."/>
            <person name="Ling A."/>
            <person name="Lombard V."/>
            <person name="Lucas S."/>
            <person name="Lundell T."/>
            <person name="Martin R."/>
            <person name="McLaughlin D.J."/>
            <person name="Morgenstern I."/>
            <person name="Morin E."/>
            <person name="Murat C."/>
            <person name="Nagy L.G."/>
            <person name="Nolan M."/>
            <person name="Ohm R.A."/>
            <person name="Patyshakuliyeva A."/>
            <person name="Rokas A."/>
            <person name="Ruiz-Duenas F.J."/>
            <person name="Sabat G."/>
            <person name="Salamov A."/>
            <person name="Samejima M."/>
            <person name="Schmutz J."/>
            <person name="Slot J.C."/>
            <person name="St John F."/>
            <person name="Stenlid J."/>
            <person name="Sun H."/>
            <person name="Sun S."/>
            <person name="Syed K."/>
            <person name="Tsang A."/>
            <person name="Wiebenga A."/>
            <person name="Young D."/>
            <person name="Pisabarro A."/>
            <person name="Eastwood D.C."/>
            <person name="Martin F."/>
            <person name="Cullen D."/>
            <person name="Grigoriev I.V."/>
            <person name="Hibbett D.S."/>
        </authorList>
    </citation>
    <scope>NUCLEOTIDE SEQUENCE [LARGE SCALE GENOMIC DNA]</scope>
    <source>
        <strain evidence="2 3">DJM-731 SS1</strain>
    </source>
</reference>
<dbReference type="GO" id="GO:0005739">
    <property type="term" value="C:mitochondrion"/>
    <property type="evidence" value="ECO:0007669"/>
    <property type="project" value="TreeGrafter"/>
</dbReference>
<proteinExistence type="predicted"/>
<evidence type="ECO:0000313" key="3">
    <source>
        <dbReference type="Proteomes" id="UP000030653"/>
    </source>
</evidence>
<evidence type="ECO:0000256" key="1">
    <source>
        <dbReference type="SAM" id="MobiDB-lite"/>
    </source>
</evidence>
<evidence type="ECO:0000313" key="2">
    <source>
        <dbReference type="EMBL" id="EJU02345.1"/>
    </source>
</evidence>
<feature type="region of interest" description="Disordered" evidence="1">
    <location>
        <begin position="1"/>
        <end position="51"/>
    </location>
</feature>
<dbReference type="AlphaFoldDB" id="M5G2A1"/>
<gene>
    <name evidence="2" type="ORF">DACRYDRAFT_22019</name>
</gene>
<dbReference type="PANTHER" id="PTHR13523">
    <property type="entry name" value="COILED-COIL-HELIX-COILED-COIL-HELIX DOMAIN CONTAINING 2/NUR77"/>
    <property type="match status" value="1"/>
</dbReference>
<dbReference type="EMBL" id="JH795862">
    <property type="protein sequence ID" value="EJU02345.1"/>
    <property type="molecule type" value="Genomic_DNA"/>
</dbReference>
<dbReference type="HOGENOM" id="CLU_093520_0_0_1"/>